<protein>
    <submittedName>
        <fullName evidence="2">3-oxoacyl-ACP synthase</fullName>
    </submittedName>
</protein>
<dbReference type="Pfam" id="PF00109">
    <property type="entry name" value="ketoacyl-synt"/>
    <property type="match status" value="1"/>
</dbReference>
<dbReference type="SUPFAM" id="SSF53901">
    <property type="entry name" value="Thiolase-like"/>
    <property type="match status" value="1"/>
</dbReference>
<reference evidence="2 3" key="1">
    <citation type="submission" date="2018-06" db="EMBL/GenBank/DDBJ databases">
        <authorList>
            <consortium name="Pathogen Informatics"/>
            <person name="Doyle S."/>
        </authorList>
    </citation>
    <scope>NUCLEOTIDE SEQUENCE [LARGE SCALE GENOMIC DNA]</scope>
    <source>
        <strain evidence="2 3">NCTC11872</strain>
    </source>
</reference>
<proteinExistence type="predicted"/>
<gene>
    <name evidence="2" type="ORF">NCTC11872_00301</name>
</gene>
<dbReference type="EMBL" id="UASK01000003">
    <property type="protein sequence ID" value="SPX40725.1"/>
    <property type="molecule type" value="Genomic_DNA"/>
</dbReference>
<feature type="domain" description="Beta-ketoacyl synthase-like N-terminal" evidence="1">
    <location>
        <begin position="5"/>
        <end position="38"/>
    </location>
</feature>
<name>A0A2X1PU29_HAEIF</name>
<sequence length="42" mass="4583">MDAAAYAYLSMREAIEDAGLTEDQVSNDRTGLVIGRRYGVCT</sequence>
<dbReference type="GO" id="GO:0016746">
    <property type="term" value="F:acyltransferase activity"/>
    <property type="evidence" value="ECO:0007669"/>
    <property type="project" value="InterPro"/>
</dbReference>
<accession>A0A2X1PU29</accession>
<dbReference type="InterPro" id="IPR014030">
    <property type="entry name" value="Ketoacyl_synth_N"/>
</dbReference>
<organism evidence="2 3">
    <name type="scientific">Haemophilus influenzae</name>
    <dbReference type="NCBI Taxonomy" id="727"/>
    <lineage>
        <taxon>Bacteria</taxon>
        <taxon>Pseudomonadati</taxon>
        <taxon>Pseudomonadota</taxon>
        <taxon>Gammaproteobacteria</taxon>
        <taxon>Pasteurellales</taxon>
        <taxon>Pasteurellaceae</taxon>
        <taxon>Haemophilus</taxon>
    </lineage>
</organism>
<evidence type="ECO:0000313" key="2">
    <source>
        <dbReference type="EMBL" id="SPX40725.1"/>
    </source>
</evidence>
<dbReference type="Proteomes" id="UP000249936">
    <property type="component" value="Unassembled WGS sequence"/>
</dbReference>
<dbReference type="AlphaFoldDB" id="A0A2X1PU29"/>
<evidence type="ECO:0000259" key="1">
    <source>
        <dbReference type="Pfam" id="PF00109"/>
    </source>
</evidence>
<evidence type="ECO:0000313" key="3">
    <source>
        <dbReference type="Proteomes" id="UP000249936"/>
    </source>
</evidence>
<dbReference type="InterPro" id="IPR016039">
    <property type="entry name" value="Thiolase-like"/>
</dbReference>